<keyword evidence="3" id="KW-0347">Helicase</keyword>
<dbReference type="InterPro" id="IPR027417">
    <property type="entry name" value="P-loop_NTPase"/>
</dbReference>
<gene>
    <name evidence="7" type="ORF">WJX74_008224</name>
</gene>
<proteinExistence type="predicted"/>
<feature type="region of interest" description="Disordered" evidence="5">
    <location>
        <begin position="1473"/>
        <end position="1529"/>
    </location>
</feature>
<feature type="compositionally biased region" description="Basic and acidic residues" evidence="5">
    <location>
        <begin position="182"/>
        <end position="193"/>
    </location>
</feature>
<evidence type="ECO:0000256" key="5">
    <source>
        <dbReference type="SAM" id="MobiDB-lite"/>
    </source>
</evidence>
<dbReference type="InterPro" id="IPR014017">
    <property type="entry name" value="DNA_helicase_UvrD-like_C"/>
</dbReference>
<dbReference type="Pfam" id="PF13361">
    <property type="entry name" value="UvrD_C"/>
    <property type="match status" value="1"/>
</dbReference>
<dbReference type="PANTHER" id="PTHR21529:SF4">
    <property type="entry name" value="TPR AND ANKYRIN REPEAT-CONTAINING PROTEIN 1"/>
    <property type="match status" value="1"/>
</dbReference>
<dbReference type="GO" id="GO:0005524">
    <property type="term" value="F:ATP binding"/>
    <property type="evidence" value="ECO:0007669"/>
    <property type="project" value="UniProtKB-KW"/>
</dbReference>
<organism evidence="7 8">
    <name type="scientific">Apatococcus lobatus</name>
    <dbReference type="NCBI Taxonomy" id="904363"/>
    <lineage>
        <taxon>Eukaryota</taxon>
        <taxon>Viridiplantae</taxon>
        <taxon>Chlorophyta</taxon>
        <taxon>core chlorophytes</taxon>
        <taxon>Trebouxiophyceae</taxon>
        <taxon>Chlorellales</taxon>
        <taxon>Chlorellaceae</taxon>
        <taxon>Apatococcus</taxon>
    </lineage>
</organism>
<keyword evidence="4" id="KW-0067">ATP-binding</keyword>
<evidence type="ECO:0000256" key="4">
    <source>
        <dbReference type="ARBA" id="ARBA00022840"/>
    </source>
</evidence>
<dbReference type="EMBL" id="JALJOS010000018">
    <property type="protein sequence ID" value="KAK9827525.1"/>
    <property type="molecule type" value="Genomic_DNA"/>
</dbReference>
<protein>
    <recommendedName>
        <fullName evidence="6">UvrD-like helicase C-terminal domain-containing protein</fullName>
    </recommendedName>
</protein>
<feature type="domain" description="UvrD-like helicase C-terminal" evidence="6">
    <location>
        <begin position="451"/>
        <end position="550"/>
    </location>
</feature>
<reference evidence="7 8" key="1">
    <citation type="journal article" date="2024" name="Nat. Commun.">
        <title>Phylogenomics reveals the evolutionary origins of lichenization in chlorophyte algae.</title>
        <authorList>
            <person name="Puginier C."/>
            <person name="Libourel C."/>
            <person name="Otte J."/>
            <person name="Skaloud P."/>
            <person name="Haon M."/>
            <person name="Grisel S."/>
            <person name="Petersen M."/>
            <person name="Berrin J.G."/>
            <person name="Delaux P.M."/>
            <person name="Dal Grande F."/>
            <person name="Keller J."/>
        </authorList>
    </citation>
    <scope>NUCLEOTIDE SEQUENCE [LARGE SCALE GENOMIC DNA]</scope>
    <source>
        <strain evidence="7 8">SAG 2145</strain>
    </source>
</reference>
<dbReference type="PANTHER" id="PTHR21529">
    <property type="entry name" value="MAMMARY TURMOR VIRUS RECEPTOR HOMOLOG 1, 2 MTVR1, 2"/>
    <property type="match status" value="1"/>
</dbReference>
<keyword evidence="1" id="KW-0547">Nucleotide-binding</keyword>
<comment type="caution">
    <text evidence="7">The sequence shown here is derived from an EMBL/GenBank/DDBJ whole genome shotgun (WGS) entry which is preliminary data.</text>
</comment>
<evidence type="ECO:0000256" key="1">
    <source>
        <dbReference type="ARBA" id="ARBA00022741"/>
    </source>
</evidence>
<feature type="compositionally biased region" description="Acidic residues" evidence="5">
    <location>
        <begin position="1485"/>
        <end position="1497"/>
    </location>
</feature>
<evidence type="ECO:0000256" key="2">
    <source>
        <dbReference type="ARBA" id="ARBA00022801"/>
    </source>
</evidence>
<feature type="region of interest" description="Disordered" evidence="5">
    <location>
        <begin position="171"/>
        <end position="203"/>
    </location>
</feature>
<dbReference type="Proteomes" id="UP001438707">
    <property type="component" value="Unassembled WGS sequence"/>
</dbReference>
<evidence type="ECO:0000313" key="7">
    <source>
        <dbReference type="EMBL" id="KAK9827525.1"/>
    </source>
</evidence>
<feature type="compositionally biased region" description="Basic residues" evidence="5">
    <location>
        <begin position="1510"/>
        <end position="1529"/>
    </location>
</feature>
<accession>A0AAW1R1U6</accession>
<keyword evidence="2" id="KW-0378">Hydrolase</keyword>
<dbReference type="GO" id="GO:0004386">
    <property type="term" value="F:helicase activity"/>
    <property type="evidence" value="ECO:0007669"/>
    <property type="project" value="UniProtKB-KW"/>
</dbReference>
<name>A0AAW1R1U6_9CHLO</name>
<evidence type="ECO:0000259" key="6">
    <source>
        <dbReference type="Pfam" id="PF13361"/>
    </source>
</evidence>
<sequence length="1529" mass="169100">MDGLKDEDVDFPFRVSPSEQRIIELDSPSSIILVGRSGTGKTTCAVYRIWAQWFASRSWHEPANQVFITASATLRLQVAKAFRKLQAAVIGLEQAAELEKAAEQEIHTLSDVPTRLFPLFLSTRAYLWALDATLPEPFLARHPNGSLRSSPVGDGDAEGTLEVVEMDMLDTDDDNSSEASSAEEHRGDMEHEGAGQPSPDAAKQVEKQELSFVGFQDIWTSITTKEQRHMLRPTLVYQEILSYIKGSREALETEAGHLSLDQYLAVGKKRAPNFSQDDRRRVYPVFEAYNHYLRSSRFGKRQDAQYFDTLDLVAYILVPSISERRLPWIKDCLPVPGRSAGLHSSRASAGLADPASVVLPDIEHLHINYRTHSGIMDVAASVVNVIRFLFPMQLDKLAREEAFFPGPKPMLLTALQLDDLAILLGGSARASSQVEYGAHQVVLTRGLTKKDNLPAALQQSRALVMTVPQAKGLEFDDVFLLDFFADSPANAEWRVLLHYLEEQVPEHASTAEGNEDLRPLRFDPVRHVILCEELKHLYTAITRAKNNVIIFDSNAKKRAPFFQYLKALGLARVVKSLLKDGQDASIFSLKQVKDPNAEWCRRGINLLDNRLFGHAQQCFEKANDAVHGAAAWAIIEIQRARKLSAVAKKACMAQDVDQWAASAATEYYEKANFRFAYLTAKQIRDDALRTNLFKRMKLWRALAEEAQSPLEAAQILMANGDVQGAAYMLQSAASHNNISTDALELLHAASIKINTLTSLEQVLSPHEAVQTTGHRVLIGQALLQKADLISVEFKVECAQAALDIFREEKSLFWEIAAFPSAYCSCDTNLLETHAAGTHLKKLLQFTEESMIDLAAPLARSAAARKRLRNLESSLGVLGLCDNLPGGVSYKCSSSAFCAALAQGQDLPLSPHAGASTQGDFYKPWSQVGRLASFQRTVDRATACRAVSLSLADHSLKAVLALAEQLFRVLPSWQTQLDSSDTPSQRPIQQLLLLALDMLAMLSNQTHCFKLLKAHSDEAALVKGRLCEEIVCNTFMVLAMGQTQALVHPEDLVKPIQAQWMRLSSSLQQWARDAWKAALAQDLAARNRNAILMVWRCLSFICRSSDSESIWMQAAASRSKHDASFLWWLGEQQAFDGCMLVMASKAFAGCNLKDGCGLILRFLSRCLDAETDSSIQLPPEYSMTLQAFLELLEVVTSVAVPGLNPTVFMPSSLVNLQEKHRMLSHGRLDYRKMACRFNSWGKQQVDNQSGKERPFDGFPNNARGFAAKLKQAACSLRRWDNEAEGTVSMIRPEQAPAPGIIPITTDGTTDGSSEASLLDGQPLVDQSAAPEEPEQQVLNATQRDSCSLTLEQTQEQKRQSAFTEAAAAQAVARSEARSGPFEHRFAWRGVDGGDQHALSTQAERAAAVQQEGLALLDKLEEERQWTASEVDFGHLQETLNSSLKEMRACLDDVKDRRFQTQQEQLNQFAVLAGARESGTGHNNSLEDIEGASDEEIEDIMVKAQKSGASKGGRKRNKKKGKGGTSGKGRR</sequence>
<dbReference type="GO" id="GO:0016787">
    <property type="term" value="F:hydrolase activity"/>
    <property type="evidence" value="ECO:0007669"/>
    <property type="project" value="UniProtKB-KW"/>
</dbReference>
<dbReference type="Gene3D" id="3.40.50.300">
    <property type="entry name" value="P-loop containing nucleotide triphosphate hydrolases"/>
    <property type="match status" value="1"/>
</dbReference>
<keyword evidence="8" id="KW-1185">Reference proteome</keyword>
<dbReference type="SUPFAM" id="SSF52540">
    <property type="entry name" value="P-loop containing nucleoside triphosphate hydrolases"/>
    <property type="match status" value="1"/>
</dbReference>
<evidence type="ECO:0000256" key="3">
    <source>
        <dbReference type="ARBA" id="ARBA00022806"/>
    </source>
</evidence>
<dbReference type="InterPro" id="IPR039904">
    <property type="entry name" value="TRANK1"/>
</dbReference>
<evidence type="ECO:0000313" key="8">
    <source>
        <dbReference type="Proteomes" id="UP001438707"/>
    </source>
</evidence>